<evidence type="ECO:0000313" key="3">
    <source>
        <dbReference type="Proteomes" id="UP001213623"/>
    </source>
</evidence>
<evidence type="ECO:0000256" key="1">
    <source>
        <dbReference type="SAM" id="SignalP"/>
    </source>
</evidence>
<proteinExistence type="predicted"/>
<dbReference type="EMBL" id="CP119898">
    <property type="protein sequence ID" value="WFD28466.1"/>
    <property type="molecule type" value="Genomic_DNA"/>
</dbReference>
<accession>A0AAF0EPL7</accession>
<protein>
    <submittedName>
        <fullName evidence="2">Uncharacterized protein</fullName>
    </submittedName>
</protein>
<dbReference type="Proteomes" id="UP001213623">
    <property type="component" value="Chromosome 7"/>
</dbReference>
<gene>
    <name evidence="2" type="ORF">MNAN1_003477</name>
</gene>
<organism evidence="2 3">
    <name type="scientific">Malassezia nana</name>
    <dbReference type="NCBI Taxonomy" id="180528"/>
    <lineage>
        <taxon>Eukaryota</taxon>
        <taxon>Fungi</taxon>
        <taxon>Dikarya</taxon>
        <taxon>Basidiomycota</taxon>
        <taxon>Ustilaginomycotina</taxon>
        <taxon>Malasseziomycetes</taxon>
        <taxon>Malasseziales</taxon>
        <taxon>Malasseziaceae</taxon>
        <taxon>Malassezia</taxon>
    </lineage>
</organism>
<feature type="signal peptide" evidence="1">
    <location>
        <begin position="1"/>
        <end position="16"/>
    </location>
</feature>
<keyword evidence="1" id="KW-0732">Signal</keyword>
<name>A0AAF0EPL7_9BASI</name>
<feature type="chain" id="PRO_5041976963" evidence="1">
    <location>
        <begin position="17"/>
        <end position="212"/>
    </location>
</feature>
<keyword evidence="3" id="KW-1185">Reference proteome</keyword>
<reference evidence="2" key="1">
    <citation type="submission" date="2023-03" db="EMBL/GenBank/DDBJ databases">
        <title>Mating type loci evolution in Malassezia.</title>
        <authorList>
            <person name="Coelho M.A."/>
        </authorList>
    </citation>
    <scope>NUCLEOTIDE SEQUENCE</scope>
    <source>
        <strain evidence="2">CBS 9557</strain>
    </source>
</reference>
<dbReference type="AlphaFoldDB" id="A0AAF0EPL7"/>
<sequence length="212" mass="23823">MKFLALAVFFLPIVWAASAPFQCKILAKSAYFTADGPAETIEFFNVSKVSAGDNAYYIQRDGHPYLGDDISSDDSFEHERFDLVRCQQRSSDSSLPKSYLRVHLSKDTSQCLTLAGPGIGTNQKIVKEGFTEENTMLMKPCEHTSSSTFMQQIFKDQKQNNYPYFLETIGSDKEAARFFVGFQDHKVFLMANEPKSGGSPPGNFKLYIDKFA</sequence>
<evidence type="ECO:0000313" key="2">
    <source>
        <dbReference type="EMBL" id="WFD28466.1"/>
    </source>
</evidence>